<dbReference type="GeneID" id="96905120"/>
<evidence type="ECO:0000256" key="3">
    <source>
        <dbReference type="ARBA" id="ARBA00007861"/>
    </source>
</evidence>
<dbReference type="GO" id="GO:0042273">
    <property type="term" value="P:ribosomal large subunit biogenesis"/>
    <property type="evidence" value="ECO:0007669"/>
    <property type="project" value="EnsemblFungi"/>
</dbReference>
<accession>G0VIW4</accession>
<evidence type="ECO:0000256" key="6">
    <source>
        <dbReference type="SAM" id="MobiDB-lite"/>
    </source>
</evidence>
<dbReference type="InterPro" id="IPR036322">
    <property type="entry name" value="WD40_repeat_dom_sf"/>
</dbReference>
<evidence type="ECO:0000256" key="4">
    <source>
        <dbReference type="ARBA" id="ARBA00014234"/>
    </source>
</evidence>
<protein>
    <recommendedName>
        <fullName evidence="4">Ribosome biogenesis protein NSA1</fullName>
    </recommendedName>
</protein>
<evidence type="ECO:0000313" key="8">
    <source>
        <dbReference type="Proteomes" id="UP000001640"/>
    </source>
</evidence>
<dbReference type="eggNOG" id="KOG3881">
    <property type="taxonomic scope" value="Eukaryota"/>
</dbReference>
<keyword evidence="8" id="KW-1185">Reference proteome</keyword>
<dbReference type="FunCoup" id="G0VIW4">
    <property type="interactions" value="721"/>
</dbReference>
<dbReference type="InterPro" id="IPR037379">
    <property type="entry name" value="WDR74/Nsa1"/>
</dbReference>
<reference evidence="7 8" key="1">
    <citation type="journal article" date="2011" name="Proc. Natl. Acad. Sci. U.S.A.">
        <title>Evolutionary erosion of yeast sex chromosomes by mating-type switching accidents.</title>
        <authorList>
            <person name="Gordon J.L."/>
            <person name="Armisen D."/>
            <person name="Proux-Wera E."/>
            <person name="Oheigeartaigh S.S."/>
            <person name="Byrne K.P."/>
            <person name="Wolfe K.H."/>
        </authorList>
    </citation>
    <scope>NUCLEOTIDE SEQUENCE [LARGE SCALE GENOMIC DNA]</scope>
    <source>
        <strain evidence="8">ATCC 76901 / BCRC 22586 / CBS 4309 / NBRC 1992 / NRRL Y-12630</strain>
    </source>
</reference>
<proteinExistence type="inferred from homology"/>
<dbReference type="PANTHER" id="PTHR16038">
    <property type="entry name" value="NOP SEVEN ASSOCIATED PROTEIN 1"/>
    <property type="match status" value="1"/>
</dbReference>
<dbReference type="SUPFAM" id="SSF50978">
    <property type="entry name" value="WD40 repeat-like"/>
    <property type="match status" value="1"/>
</dbReference>
<dbReference type="EMBL" id="HE576759">
    <property type="protein sequence ID" value="CCC71441.1"/>
    <property type="molecule type" value="Genomic_DNA"/>
</dbReference>
<comment type="similarity">
    <text evidence="3">Belongs to the NSA1 family.</text>
</comment>
<name>G0VIW4_NAUCA</name>
<dbReference type="AlphaFoldDB" id="G0VIW4"/>
<dbReference type="OrthoDB" id="18388at2759"/>
<reference key="2">
    <citation type="submission" date="2011-08" db="EMBL/GenBank/DDBJ databases">
        <title>Genome sequence of Naumovozyma castellii.</title>
        <authorList>
            <person name="Gordon J.L."/>
            <person name="Armisen D."/>
            <person name="Proux-Wera E."/>
            <person name="OhEigeartaigh S.S."/>
            <person name="Byrne K.P."/>
            <person name="Wolfe K.H."/>
        </authorList>
    </citation>
    <scope>NUCLEOTIDE SEQUENCE</scope>
    <source>
        <strain>Type strain:CBS 4309</strain>
    </source>
</reference>
<gene>
    <name evidence="7" type="primary">NCAS0H01310</name>
    <name evidence="7" type="ordered locus">NCAS_0H01310</name>
</gene>
<dbReference type="InParanoid" id="G0VIW4"/>
<dbReference type="GO" id="GO:0006364">
    <property type="term" value="P:rRNA processing"/>
    <property type="evidence" value="ECO:0007669"/>
    <property type="project" value="UniProtKB-KW"/>
</dbReference>
<dbReference type="PANTHER" id="PTHR16038:SF4">
    <property type="entry name" value="WD REPEAT-CONTAINING PROTEIN 74"/>
    <property type="match status" value="1"/>
</dbReference>
<evidence type="ECO:0000256" key="1">
    <source>
        <dbReference type="ARBA" id="ARBA00002889"/>
    </source>
</evidence>
<feature type="region of interest" description="Disordered" evidence="6">
    <location>
        <begin position="407"/>
        <end position="427"/>
    </location>
</feature>
<sequence>MRLLVSCTDSGSLKEVVCNKGTNTSIQASLQPFHLSTHLSQGLSHSIDALLQVGDDKLLIARCDGTVQLVQMKLKQEKMALENETEEFEFECTEFEILNSLDSLTDDSKLIPLYKNSKRRTQLKDGIVALLPLRENCYFLGTRSGLFHIISIVKDTVLEKVNTFEVKAPLEFVQLYDLDKTSTSYVFAYGGEENLIKLVELDSEFQNLKQIWEAKNVKNDRLDMRVPVWPTSVKFLKPFPEKSQEKDSLNYQFITVTHWSHLGKYKTVHGRKPLEYIDLLPNREPLTDLQISSTTAEVTANGNLESDDLNDFTFITRDTKKDVIKFNSTGRLIKKYGKGDIVGATSFTAVYQKKYLLQGGLDRYLRVFDLETSQLLVKVYIGGKVNFVTMMDENDIALPGRDANGVKLSEKDKKKRARREEMEEDAEQLWNRLESSNKKLKK</sequence>
<dbReference type="STRING" id="1064592.G0VIW4"/>
<keyword evidence="5" id="KW-0690">Ribosome biogenesis</keyword>
<comment type="function">
    <text evidence="1">Involved in the biogenesis of the 60S ribosomal subunit.</text>
</comment>
<dbReference type="Proteomes" id="UP000001640">
    <property type="component" value="Chromosome 8"/>
</dbReference>
<comment type="subcellular location">
    <subcellularLocation>
        <location evidence="2">Nucleus</location>
        <location evidence="2">Nucleolus</location>
    </subcellularLocation>
</comment>
<dbReference type="CDD" id="cd22858">
    <property type="entry name" value="Nsa1"/>
    <property type="match status" value="1"/>
</dbReference>
<organism evidence="7 8">
    <name type="scientific">Naumovozyma castellii</name>
    <name type="common">Yeast</name>
    <name type="synonym">Saccharomyces castellii</name>
    <dbReference type="NCBI Taxonomy" id="27288"/>
    <lineage>
        <taxon>Eukaryota</taxon>
        <taxon>Fungi</taxon>
        <taxon>Dikarya</taxon>
        <taxon>Ascomycota</taxon>
        <taxon>Saccharomycotina</taxon>
        <taxon>Saccharomycetes</taxon>
        <taxon>Saccharomycetales</taxon>
        <taxon>Saccharomycetaceae</taxon>
        <taxon>Naumovozyma</taxon>
    </lineage>
</organism>
<dbReference type="RefSeq" id="XP_003677790.1">
    <property type="nucleotide sequence ID" value="XM_003677742.1"/>
</dbReference>
<evidence type="ECO:0000256" key="5">
    <source>
        <dbReference type="ARBA" id="ARBA00022517"/>
    </source>
</evidence>
<evidence type="ECO:0000313" key="7">
    <source>
        <dbReference type="EMBL" id="CCC71441.1"/>
    </source>
</evidence>
<dbReference type="HOGENOM" id="CLU_033769_4_0_1"/>
<dbReference type="GO" id="GO:0030687">
    <property type="term" value="C:preribosome, large subunit precursor"/>
    <property type="evidence" value="ECO:0007669"/>
    <property type="project" value="EnsemblFungi"/>
</dbReference>
<evidence type="ECO:0000256" key="2">
    <source>
        <dbReference type="ARBA" id="ARBA00004604"/>
    </source>
</evidence>
<dbReference type="KEGG" id="ncs:NCAS_0H01310"/>
<dbReference type="GO" id="GO:0005730">
    <property type="term" value="C:nucleolus"/>
    <property type="evidence" value="ECO:0007669"/>
    <property type="project" value="UniProtKB-SubCell"/>
</dbReference>
<dbReference type="OMA" id="IWEAKNV"/>